<dbReference type="OrthoDB" id="9783488at2"/>
<dbReference type="Pfam" id="PF12849">
    <property type="entry name" value="PBP_like_2"/>
    <property type="match status" value="1"/>
</dbReference>
<dbReference type="GO" id="GO:0006817">
    <property type="term" value="P:phosphate ion transport"/>
    <property type="evidence" value="ECO:0007669"/>
    <property type="project" value="UniProtKB-UniRule"/>
</dbReference>
<feature type="signal peptide" evidence="4">
    <location>
        <begin position="1"/>
        <end position="21"/>
    </location>
</feature>
<evidence type="ECO:0000256" key="2">
    <source>
        <dbReference type="ARBA" id="ARBA00022448"/>
    </source>
</evidence>
<name>A0A2H3NK64_9BACT</name>
<dbReference type="PANTHER" id="PTHR30570:SF1">
    <property type="entry name" value="PHOSPHATE-BINDING PROTEIN PSTS"/>
    <property type="match status" value="1"/>
</dbReference>
<dbReference type="EMBL" id="PDEP01000009">
    <property type="protein sequence ID" value="PEN06267.1"/>
    <property type="molecule type" value="Genomic_DNA"/>
</dbReference>
<dbReference type="Proteomes" id="UP000221024">
    <property type="component" value="Unassembled WGS sequence"/>
</dbReference>
<feature type="chain" id="PRO_5027137568" description="Phosphate-binding protein" evidence="4">
    <location>
        <begin position="22"/>
        <end position="360"/>
    </location>
</feature>
<accession>A0A2H3NK64</accession>
<dbReference type="InterPro" id="IPR024370">
    <property type="entry name" value="PBP_domain"/>
</dbReference>
<dbReference type="NCBIfam" id="TIGR02136">
    <property type="entry name" value="ptsS_2"/>
    <property type="match status" value="1"/>
</dbReference>
<evidence type="ECO:0000259" key="6">
    <source>
        <dbReference type="Pfam" id="PF12849"/>
    </source>
</evidence>
<dbReference type="SUPFAM" id="SSF53850">
    <property type="entry name" value="Periplasmic binding protein-like II"/>
    <property type="match status" value="1"/>
</dbReference>
<dbReference type="GO" id="GO:0042301">
    <property type="term" value="F:phosphate ion binding"/>
    <property type="evidence" value="ECO:0007669"/>
    <property type="project" value="UniProtKB-UniRule"/>
</dbReference>
<evidence type="ECO:0000256" key="5">
    <source>
        <dbReference type="SAM" id="MobiDB-lite"/>
    </source>
</evidence>
<evidence type="ECO:0000313" key="7">
    <source>
        <dbReference type="EMBL" id="PEN06267.1"/>
    </source>
</evidence>
<reference evidence="7 8" key="1">
    <citation type="submission" date="2017-10" db="EMBL/GenBank/DDBJ databases">
        <title>Draft genome of Longimonas halophila.</title>
        <authorList>
            <person name="Goh K.M."/>
            <person name="Shamsir M.S."/>
            <person name="Lim S.W."/>
        </authorList>
    </citation>
    <scope>NUCLEOTIDE SEQUENCE [LARGE SCALE GENOMIC DNA]</scope>
    <source>
        <strain evidence="7 8">KCTC 42399</strain>
    </source>
</reference>
<feature type="region of interest" description="Disordered" evidence="5">
    <location>
        <begin position="337"/>
        <end position="360"/>
    </location>
</feature>
<dbReference type="PROSITE" id="PS51257">
    <property type="entry name" value="PROKAR_LIPOPROTEIN"/>
    <property type="match status" value="1"/>
</dbReference>
<sequence>MNRLPCLTGWPAALCSVALLAGLVLFTGCGGDTAQTVRVDGSSTVFPISRAAVTDYQQENPDARVVAGNSGTSAGFQRFFRGETDVTGASRPIREDELRRAEEAGIEFIELPIGYDGISITTHPTNDFVSCLTVSELNAIWEDGSTVEQWSDIRDGFPDKEIRLYGRSSASGTYDYFTEAINGERGNIRDNYNASGTDNATVQGVSRDQRGMAFFGLSYYENNSDNLRLIAVDNEQGEGCVEPTQETVANGTYQPLARPEFIYVNVASLQENPEVVSFVRHYIANAQRFVRQAEYIAFESEVYDLVMQRFENRKTGSMFEGSGPTIGVRIGDLLNRMNTDGNAAPSDSTTAAPDSTNAGS</sequence>
<feature type="domain" description="PBP" evidence="6">
    <location>
        <begin position="33"/>
        <end position="266"/>
    </location>
</feature>
<proteinExistence type="inferred from homology"/>
<keyword evidence="3 4" id="KW-0732">Signal</keyword>
<keyword evidence="2 4" id="KW-0813">Transport</keyword>
<keyword evidence="8" id="KW-1185">Reference proteome</keyword>
<evidence type="ECO:0000256" key="4">
    <source>
        <dbReference type="RuleBase" id="RU367119"/>
    </source>
</evidence>
<dbReference type="AlphaFoldDB" id="A0A2H3NK64"/>
<dbReference type="RefSeq" id="WP_098062615.1">
    <property type="nucleotide sequence ID" value="NZ_PDEP01000009.1"/>
</dbReference>
<evidence type="ECO:0000256" key="1">
    <source>
        <dbReference type="ARBA" id="ARBA00008725"/>
    </source>
</evidence>
<comment type="similarity">
    <text evidence="1 4">Belongs to the PstS family.</text>
</comment>
<keyword evidence="4" id="KW-0592">Phosphate transport</keyword>
<dbReference type="InterPro" id="IPR050811">
    <property type="entry name" value="Phosphate_ABC_transporter"/>
</dbReference>
<gene>
    <name evidence="7" type="ORF">CRI93_10615</name>
</gene>
<evidence type="ECO:0000256" key="3">
    <source>
        <dbReference type="ARBA" id="ARBA00022729"/>
    </source>
</evidence>
<evidence type="ECO:0000313" key="8">
    <source>
        <dbReference type="Proteomes" id="UP000221024"/>
    </source>
</evidence>
<comment type="function">
    <text evidence="4">Involved in the system for phosphate transport across the cytoplasmic membrane.</text>
</comment>
<dbReference type="Gene3D" id="3.40.190.10">
    <property type="entry name" value="Periplasmic binding protein-like II"/>
    <property type="match status" value="2"/>
</dbReference>
<protein>
    <recommendedName>
        <fullName evidence="4">Phosphate-binding protein</fullName>
    </recommendedName>
</protein>
<comment type="caution">
    <text evidence="7">The sequence shown here is derived from an EMBL/GenBank/DDBJ whole genome shotgun (WGS) entry which is preliminary data.</text>
</comment>
<dbReference type="PANTHER" id="PTHR30570">
    <property type="entry name" value="PERIPLASMIC PHOSPHATE BINDING COMPONENT OF PHOSPHATE ABC TRANSPORTER"/>
    <property type="match status" value="1"/>
</dbReference>
<dbReference type="InterPro" id="IPR011862">
    <property type="entry name" value="Phos-bd"/>
</dbReference>
<dbReference type="CDD" id="cd13654">
    <property type="entry name" value="PBP2_phosphate_like_2"/>
    <property type="match status" value="1"/>
</dbReference>
<organism evidence="7 8">
    <name type="scientific">Longimonas halophila</name>
    <dbReference type="NCBI Taxonomy" id="1469170"/>
    <lineage>
        <taxon>Bacteria</taxon>
        <taxon>Pseudomonadati</taxon>
        <taxon>Rhodothermota</taxon>
        <taxon>Rhodothermia</taxon>
        <taxon>Rhodothermales</taxon>
        <taxon>Salisaetaceae</taxon>
        <taxon>Longimonas</taxon>
    </lineage>
</organism>